<reference evidence="5" key="1">
    <citation type="submission" date="2021-01" db="UniProtKB">
        <authorList>
            <consortium name="EnsemblMetazoa"/>
        </authorList>
    </citation>
    <scope>IDENTIFICATION</scope>
</reference>
<evidence type="ECO:0000256" key="3">
    <source>
        <dbReference type="SAM" id="MobiDB-lite"/>
    </source>
</evidence>
<sequence length="189" mass="21423">MKYLFLFFIMCIGRTQASSCRIRTVRKLDLDKYSGRWFEMYNSLIPRLTFQRNSFCTTATYTIVGDSIRVLNAGRRGGPRGLSNTADGTATRPNPRKYPGEIIVNFPGGSPPSTSPNYLVVKLGPVVNGKYDYAIVTTVNKAYFWILARDVNTFRVKYEQSLLEYASCNGYNTNYNRPLKSVQGVECVY</sequence>
<keyword evidence="2" id="KW-0732">Signal</keyword>
<feature type="domain" description="Lipocalin/cytosolic fatty-acid binding" evidence="4">
    <location>
        <begin position="28"/>
        <end position="174"/>
    </location>
</feature>
<proteinExistence type="inferred from homology"/>
<dbReference type="OrthoDB" id="565904at2759"/>
<dbReference type="Pfam" id="PF08212">
    <property type="entry name" value="Lipocalin_2"/>
    <property type="match status" value="1"/>
</dbReference>
<feature type="chain" id="PRO_5029998611" description="Lipocalin/cytosolic fatty-acid binding domain-containing protein" evidence="2">
    <location>
        <begin position="18"/>
        <end position="189"/>
    </location>
</feature>
<evidence type="ECO:0000256" key="1">
    <source>
        <dbReference type="ARBA" id="ARBA00006889"/>
    </source>
</evidence>
<organism evidence="5 6">
    <name type="scientific">Clytia hemisphaerica</name>
    <dbReference type="NCBI Taxonomy" id="252671"/>
    <lineage>
        <taxon>Eukaryota</taxon>
        <taxon>Metazoa</taxon>
        <taxon>Cnidaria</taxon>
        <taxon>Hydrozoa</taxon>
        <taxon>Hydroidolina</taxon>
        <taxon>Leptothecata</taxon>
        <taxon>Obeliida</taxon>
        <taxon>Clytiidae</taxon>
        <taxon>Clytia</taxon>
    </lineage>
</organism>
<feature type="signal peptide" evidence="2">
    <location>
        <begin position="1"/>
        <end position="17"/>
    </location>
</feature>
<dbReference type="CDD" id="cd19438">
    <property type="entry name" value="lipocalin_Blc-like"/>
    <property type="match status" value="1"/>
</dbReference>
<evidence type="ECO:0000313" key="5">
    <source>
        <dbReference type="EnsemblMetazoa" id="CLYHEMP007592.1"/>
    </source>
</evidence>
<dbReference type="GO" id="GO:0006950">
    <property type="term" value="P:response to stress"/>
    <property type="evidence" value="ECO:0007669"/>
    <property type="project" value="UniProtKB-ARBA"/>
</dbReference>
<dbReference type="PIRSF" id="PIRSF036893">
    <property type="entry name" value="Lipocalin_ApoD"/>
    <property type="match status" value="1"/>
</dbReference>
<comment type="similarity">
    <text evidence="1 2">Belongs to the calycin superfamily. Lipocalin family.</text>
</comment>
<protein>
    <recommendedName>
        <fullName evidence="4">Lipocalin/cytosolic fatty-acid binding domain-containing protein</fullName>
    </recommendedName>
</protein>
<feature type="region of interest" description="Disordered" evidence="3">
    <location>
        <begin position="75"/>
        <end position="94"/>
    </location>
</feature>
<dbReference type="RefSeq" id="XP_066921323.1">
    <property type="nucleotide sequence ID" value="XM_067065222.1"/>
</dbReference>
<evidence type="ECO:0000313" key="6">
    <source>
        <dbReference type="Proteomes" id="UP000594262"/>
    </source>
</evidence>
<dbReference type="InterPro" id="IPR047202">
    <property type="entry name" value="Lipocalin_Blc-like_dom"/>
</dbReference>
<name>A0A7M5VC20_9CNID</name>
<evidence type="ECO:0000256" key="2">
    <source>
        <dbReference type="PIRNR" id="PIRNR036893"/>
    </source>
</evidence>
<dbReference type="PANTHER" id="PTHR10612:SF34">
    <property type="entry name" value="APOLIPOPROTEIN D"/>
    <property type="match status" value="1"/>
</dbReference>
<dbReference type="Gene3D" id="2.40.128.20">
    <property type="match status" value="1"/>
</dbReference>
<dbReference type="GeneID" id="136808677"/>
<dbReference type="SUPFAM" id="SSF50814">
    <property type="entry name" value="Lipocalins"/>
    <property type="match status" value="1"/>
</dbReference>
<dbReference type="InterPro" id="IPR022271">
    <property type="entry name" value="Lipocalin_ApoD"/>
</dbReference>
<dbReference type="Proteomes" id="UP000594262">
    <property type="component" value="Unplaced"/>
</dbReference>
<dbReference type="EnsemblMetazoa" id="CLYHEMT007592.1">
    <property type="protein sequence ID" value="CLYHEMP007592.1"/>
    <property type="gene ID" value="CLYHEMG007592"/>
</dbReference>
<dbReference type="AlphaFoldDB" id="A0A7M5VC20"/>
<keyword evidence="6" id="KW-1185">Reference proteome</keyword>
<dbReference type="InterPro" id="IPR000566">
    <property type="entry name" value="Lipocln_cytosolic_FA-bd_dom"/>
</dbReference>
<feature type="compositionally biased region" description="Polar residues" evidence="3">
    <location>
        <begin position="82"/>
        <end position="92"/>
    </location>
</feature>
<accession>A0A7M5VC20</accession>
<evidence type="ECO:0000259" key="4">
    <source>
        <dbReference type="Pfam" id="PF08212"/>
    </source>
</evidence>
<dbReference type="PANTHER" id="PTHR10612">
    <property type="entry name" value="APOLIPOPROTEIN D"/>
    <property type="match status" value="1"/>
</dbReference>
<dbReference type="InterPro" id="IPR012674">
    <property type="entry name" value="Calycin"/>
</dbReference>